<evidence type="ECO:0000256" key="3">
    <source>
        <dbReference type="ARBA" id="ARBA00022692"/>
    </source>
</evidence>
<dbReference type="GO" id="GO:0016020">
    <property type="term" value="C:membrane"/>
    <property type="evidence" value="ECO:0007669"/>
    <property type="project" value="UniProtKB-SubCell"/>
</dbReference>
<keyword evidence="6" id="KW-0813">Transport</keyword>
<feature type="compositionally biased region" description="Basic and acidic residues" evidence="7">
    <location>
        <begin position="92"/>
        <end position="106"/>
    </location>
</feature>
<keyword evidence="5 6" id="KW-0472">Membrane</keyword>
<keyword evidence="6" id="KW-0406">Ion transport</keyword>
<gene>
    <name evidence="8" type="ORF">EV356DRAFT_496555</name>
</gene>
<dbReference type="Proteomes" id="UP000800092">
    <property type="component" value="Unassembled WGS sequence"/>
</dbReference>
<keyword evidence="3 6" id="KW-0812">Transmembrane</keyword>
<keyword evidence="9" id="KW-1185">Reference proteome</keyword>
<evidence type="ECO:0000313" key="8">
    <source>
        <dbReference type="EMBL" id="KAF2229068.1"/>
    </source>
</evidence>
<evidence type="ECO:0000256" key="6">
    <source>
        <dbReference type="RuleBase" id="RU367022"/>
    </source>
</evidence>
<dbReference type="GO" id="GO:0005375">
    <property type="term" value="F:copper ion transmembrane transporter activity"/>
    <property type="evidence" value="ECO:0007669"/>
    <property type="project" value="UniProtKB-UniRule"/>
</dbReference>
<dbReference type="EMBL" id="ML991877">
    <property type="protein sequence ID" value="KAF2229068.1"/>
    <property type="molecule type" value="Genomic_DNA"/>
</dbReference>
<evidence type="ECO:0000313" key="9">
    <source>
        <dbReference type="Proteomes" id="UP000800092"/>
    </source>
</evidence>
<organism evidence="8 9">
    <name type="scientific">Viridothelium virens</name>
    <name type="common">Speckled blister lichen</name>
    <name type="synonym">Trypethelium virens</name>
    <dbReference type="NCBI Taxonomy" id="1048519"/>
    <lineage>
        <taxon>Eukaryota</taxon>
        <taxon>Fungi</taxon>
        <taxon>Dikarya</taxon>
        <taxon>Ascomycota</taxon>
        <taxon>Pezizomycotina</taxon>
        <taxon>Dothideomycetes</taxon>
        <taxon>Dothideomycetes incertae sedis</taxon>
        <taxon>Trypetheliales</taxon>
        <taxon>Trypetheliaceae</taxon>
        <taxon>Viridothelium</taxon>
    </lineage>
</organism>
<keyword evidence="6" id="KW-0187">Copper transport</keyword>
<feature type="transmembrane region" description="Helical" evidence="6">
    <location>
        <begin position="20"/>
        <end position="39"/>
    </location>
</feature>
<evidence type="ECO:0000256" key="4">
    <source>
        <dbReference type="ARBA" id="ARBA00022989"/>
    </source>
</evidence>
<feature type="transmembrane region" description="Helical" evidence="6">
    <location>
        <begin position="162"/>
        <end position="180"/>
    </location>
</feature>
<comment type="similarity">
    <text evidence="2 6">Belongs to the copper transporter (Ctr) (TC 1.A.56) family. SLC31A subfamily.</text>
</comment>
<dbReference type="InterPro" id="IPR007274">
    <property type="entry name" value="Cop_transporter"/>
</dbReference>
<dbReference type="AlphaFoldDB" id="A0A6A6GU18"/>
<evidence type="ECO:0000256" key="7">
    <source>
        <dbReference type="SAM" id="MobiDB-lite"/>
    </source>
</evidence>
<comment type="subcellular location">
    <subcellularLocation>
        <location evidence="1 6">Membrane</location>
        <topology evidence="1 6">Multi-pass membrane protein</topology>
    </subcellularLocation>
</comment>
<evidence type="ECO:0000256" key="5">
    <source>
        <dbReference type="ARBA" id="ARBA00023136"/>
    </source>
</evidence>
<reference evidence="8" key="1">
    <citation type="journal article" date="2020" name="Stud. Mycol.">
        <title>101 Dothideomycetes genomes: a test case for predicting lifestyles and emergence of pathogens.</title>
        <authorList>
            <person name="Haridas S."/>
            <person name="Albert R."/>
            <person name="Binder M."/>
            <person name="Bloem J."/>
            <person name="Labutti K."/>
            <person name="Salamov A."/>
            <person name="Andreopoulos B."/>
            <person name="Baker S."/>
            <person name="Barry K."/>
            <person name="Bills G."/>
            <person name="Bluhm B."/>
            <person name="Cannon C."/>
            <person name="Castanera R."/>
            <person name="Culley D."/>
            <person name="Daum C."/>
            <person name="Ezra D."/>
            <person name="Gonzalez J."/>
            <person name="Henrissat B."/>
            <person name="Kuo A."/>
            <person name="Liang C."/>
            <person name="Lipzen A."/>
            <person name="Lutzoni F."/>
            <person name="Magnuson J."/>
            <person name="Mondo S."/>
            <person name="Nolan M."/>
            <person name="Ohm R."/>
            <person name="Pangilinan J."/>
            <person name="Park H.-J."/>
            <person name="Ramirez L."/>
            <person name="Alfaro M."/>
            <person name="Sun H."/>
            <person name="Tritt A."/>
            <person name="Yoshinaga Y."/>
            <person name="Zwiers L.-H."/>
            <person name="Turgeon B."/>
            <person name="Goodwin S."/>
            <person name="Spatafora J."/>
            <person name="Crous P."/>
            <person name="Grigoriev I."/>
        </authorList>
    </citation>
    <scope>NUCLEOTIDE SEQUENCE</scope>
    <source>
        <strain evidence="8">Tuck. ex Michener</strain>
    </source>
</reference>
<feature type="region of interest" description="Disordered" evidence="7">
    <location>
        <begin position="77"/>
        <end position="106"/>
    </location>
</feature>
<dbReference type="PANTHER" id="PTHR12483">
    <property type="entry name" value="SOLUTE CARRIER FAMILY 31 COPPER TRANSPORTERS"/>
    <property type="match status" value="1"/>
</dbReference>
<dbReference type="OrthoDB" id="161814at2759"/>
<accession>A0A6A6GU18</accession>
<evidence type="ECO:0000256" key="1">
    <source>
        <dbReference type="ARBA" id="ARBA00004141"/>
    </source>
</evidence>
<name>A0A6A6GU18_VIRVR</name>
<proteinExistence type="inferred from homology"/>
<keyword evidence="6" id="KW-0186">Copper</keyword>
<dbReference type="PANTHER" id="PTHR12483:SF73">
    <property type="entry name" value="COPPER TRANSPORT PROTEIN CTR3"/>
    <property type="match status" value="1"/>
</dbReference>
<dbReference type="Pfam" id="PF04145">
    <property type="entry name" value="Ctr"/>
    <property type="match status" value="1"/>
</dbReference>
<evidence type="ECO:0000256" key="2">
    <source>
        <dbReference type="ARBA" id="ARBA00006921"/>
    </source>
</evidence>
<protein>
    <recommendedName>
        <fullName evidence="6">Copper transport protein</fullName>
    </recommendedName>
</protein>
<keyword evidence="4 6" id="KW-1133">Transmembrane helix</keyword>
<sequence length="197" mass="21712">MLWNWTTRNACFLTHSWHITSAGMFAGSLLGIIALVITLEGVRRFASEYDGFLRRKYAIDDASASFRTSLSANTTTAAAANSGSQQQDEDDGHLGSDEKGRTTTERRIGSSEKLLGGSTTRVEVRGRFRPGVVEQAVRALLHTLQVVLAYLVMLLAMSYNGYVLICIFIGAFVGFFVFQWRPVRLEEGVPESVLCHG</sequence>